<comment type="caution">
    <text evidence="1">The sequence shown here is derived from an EMBL/GenBank/DDBJ whole genome shotgun (WGS) entry which is preliminary data.</text>
</comment>
<dbReference type="RefSeq" id="WP_133291114.1">
    <property type="nucleotide sequence ID" value="NZ_SMSJ01000045.1"/>
</dbReference>
<reference evidence="1 2" key="1">
    <citation type="journal article" date="2016" name="J. Microbiol.">
        <title>Dankookia rubra gen. nov., sp. nov., an alphaproteobacterium isolated from sediment of a shallow stream.</title>
        <authorList>
            <person name="Kim W.H."/>
            <person name="Kim D.H."/>
            <person name="Kang K."/>
            <person name="Ahn T.Y."/>
        </authorList>
    </citation>
    <scope>NUCLEOTIDE SEQUENCE [LARGE SCALE GENOMIC DNA]</scope>
    <source>
        <strain evidence="1 2">JCM30602</strain>
    </source>
</reference>
<dbReference type="AlphaFoldDB" id="A0A4R5QB92"/>
<dbReference type="Proteomes" id="UP000295096">
    <property type="component" value="Unassembled WGS sequence"/>
</dbReference>
<dbReference type="EMBL" id="SMSJ01000045">
    <property type="protein sequence ID" value="TDH60096.1"/>
    <property type="molecule type" value="Genomic_DNA"/>
</dbReference>
<dbReference type="OrthoDB" id="7325338at2"/>
<gene>
    <name evidence="1" type="ORF">E2C06_23920</name>
</gene>
<keyword evidence="2" id="KW-1185">Reference proteome</keyword>
<evidence type="ECO:0000313" key="1">
    <source>
        <dbReference type="EMBL" id="TDH60096.1"/>
    </source>
</evidence>
<name>A0A4R5QB92_9PROT</name>
<protein>
    <submittedName>
        <fullName evidence="1">Uncharacterized protein</fullName>
    </submittedName>
</protein>
<evidence type="ECO:0000313" key="2">
    <source>
        <dbReference type="Proteomes" id="UP000295096"/>
    </source>
</evidence>
<organism evidence="1 2">
    <name type="scientific">Dankookia rubra</name>
    <dbReference type="NCBI Taxonomy" id="1442381"/>
    <lineage>
        <taxon>Bacteria</taxon>
        <taxon>Pseudomonadati</taxon>
        <taxon>Pseudomonadota</taxon>
        <taxon>Alphaproteobacteria</taxon>
        <taxon>Acetobacterales</taxon>
        <taxon>Roseomonadaceae</taxon>
        <taxon>Dankookia</taxon>
    </lineage>
</organism>
<sequence length="157" mass="16570">MAINQPPLPITRLGAAARPAAWRSRALPPGHLLRQVCGTAPDYAAALRLLRKTPIAAVAGHALRPAAPVVAVANHWDGLAHPGAPRWLESHARQQRMTAVLTAGPVPPGFAWLAPSLANPGTHLTAVMRPTTGTLELIAMNGERRVSTVLTIDRPLA</sequence>
<proteinExistence type="predicted"/>
<accession>A0A4R5QB92</accession>